<keyword evidence="1" id="KW-1133">Transmembrane helix</keyword>
<sequence>MIIDTSISIAENHIMSISSEVLYHFCSQELKVVVVFVYSTLVFILLVTTKWLSDVLVSFGPNISEFKLQDFIRVWSAMITQCLVLLSIL</sequence>
<accession>I1CGJ7</accession>
<dbReference type="GeneID" id="93619253"/>
<feature type="transmembrane region" description="Helical" evidence="1">
    <location>
        <begin position="32"/>
        <end position="52"/>
    </location>
</feature>
<name>I1CGJ7_RHIO9</name>
<proteinExistence type="predicted"/>
<keyword evidence="3" id="KW-1185">Reference proteome</keyword>
<dbReference type="RefSeq" id="XP_067522973.1">
    <property type="nucleotide sequence ID" value="XM_067666872.1"/>
</dbReference>
<dbReference type="EMBL" id="CH476741">
    <property type="protein sequence ID" value="EIE87577.1"/>
    <property type="molecule type" value="Genomic_DNA"/>
</dbReference>
<organism evidence="2 3">
    <name type="scientific">Rhizopus delemar (strain RA 99-880 / ATCC MYA-4621 / FGSC 9543 / NRRL 43880)</name>
    <name type="common">Mucormycosis agent</name>
    <name type="synonym">Rhizopus arrhizus var. delemar</name>
    <dbReference type="NCBI Taxonomy" id="246409"/>
    <lineage>
        <taxon>Eukaryota</taxon>
        <taxon>Fungi</taxon>
        <taxon>Fungi incertae sedis</taxon>
        <taxon>Mucoromycota</taxon>
        <taxon>Mucoromycotina</taxon>
        <taxon>Mucoromycetes</taxon>
        <taxon>Mucorales</taxon>
        <taxon>Mucorineae</taxon>
        <taxon>Rhizopodaceae</taxon>
        <taxon>Rhizopus</taxon>
    </lineage>
</organism>
<feature type="transmembrane region" description="Helical" evidence="1">
    <location>
        <begin position="72"/>
        <end position="88"/>
    </location>
</feature>
<evidence type="ECO:0000313" key="3">
    <source>
        <dbReference type="Proteomes" id="UP000009138"/>
    </source>
</evidence>
<dbReference type="AlphaFoldDB" id="I1CGJ7"/>
<protein>
    <submittedName>
        <fullName evidence="2">Uncharacterized protein</fullName>
    </submittedName>
</protein>
<keyword evidence="1" id="KW-0812">Transmembrane</keyword>
<dbReference type="Proteomes" id="UP000009138">
    <property type="component" value="Unassembled WGS sequence"/>
</dbReference>
<reference evidence="2 3" key="1">
    <citation type="journal article" date="2009" name="PLoS Genet.">
        <title>Genomic analysis of the basal lineage fungus Rhizopus oryzae reveals a whole-genome duplication.</title>
        <authorList>
            <person name="Ma L.-J."/>
            <person name="Ibrahim A.S."/>
            <person name="Skory C."/>
            <person name="Grabherr M.G."/>
            <person name="Burger G."/>
            <person name="Butler M."/>
            <person name="Elias M."/>
            <person name="Idnurm A."/>
            <person name="Lang B.F."/>
            <person name="Sone T."/>
            <person name="Abe A."/>
            <person name="Calvo S.E."/>
            <person name="Corrochano L.M."/>
            <person name="Engels R."/>
            <person name="Fu J."/>
            <person name="Hansberg W."/>
            <person name="Kim J.-M."/>
            <person name="Kodira C.D."/>
            <person name="Koehrsen M.J."/>
            <person name="Liu B."/>
            <person name="Miranda-Saavedra D."/>
            <person name="O'Leary S."/>
            <person name="Ortiz-Castellanos L."/>
            <person name="Poulter R."/>
            <person name="Rodriguez-Romero J."/>
            <person name="Ruiz-Herrera J."/>
            <person name="Shen Y.-Q."/>
            <person name="Zeng Q."/>
            <person name="Galagan J."/>
            <person name="Birren B.W."/>
            <person name="Cuomo C.A."/>
            <person name="Wickes B.L."/>
        </authorList>
    </citation>
    <scope>NUCLEOTIDE SEQUENCE [LARGE SCALE GENOMIC DNA]</scope>
    <source>
        <strain evidence="3">RA 99-880 / ATCC MYA-4621 / FGSC 9543 / NRRL 43880</strain>
    </source>
</reference>
<dbReference type="VEuPathDB" id="FungiDB:RO3G_12288"/>
<gene>
    <name evidence="2" type="ORF">RO3G_12288</name>
</gene>
<keyword evidence="1" id="KW-0472">Membrane</keyword>
<evidence type="ECO:0000256" key="1">
    <source>
        <dbReference type="SAM" id="Phobius"/>
    </source>
</evidence>
<dbReference type="InParanoid" id="I1CGJ7"/>
<evidence type="ECO:0000313" key="2">
    <source>
        <dbReference type="EMBL" id="EIE87577.1"/>
    </source>
</evidence>